<name>A0ABN2WW96_9ACTN</name>
<dbReference type="PROSITE" id="PS51318">
    <property type="entry name" value="TAT"/>
    <property type="match status" value="1"/>
</dbReference>
<evidence type="ECO:0000256" key="8">
    <source>
        <dbReference type="ARBA" id="ARBA00029586"/>
    </source>
</evidence>
<reference evidence="13 14" key="1">
    <citation type="journal article" date="2019" name="Int. J. Syst. Evol. Microbiol.">
        <title>The Global Catalogue of Microorganisms (GCM) 10K type strain sequencing project: providing services to taxonomists for standard genome sequencing and annotation.</title>
        <authorList>
            <consortium name="The Broad Institute Genomics Platform"/>
            <consortium name="The Broad Institute Genome Sequencing Center for Infectious Disease"/>
            <person name="Wu L."/>
            <person name="Ma J."/>
        </authorList>
    </citation>
    <scope>NUCLEOTIDE SEQUENCE [LARGE SCALE GENOMIC DNA]</scope>
    <source>
        <strain evidence="13 14">JCM 14559</strain>
    </source>
</reference>
<keyword evidence="5" id="KW-0408">Iron</keyword>
<evidence type="ECO:0000256" key="2">
    <source>
        <dbReference type="ARBA" id="ARBA00015816"/>
    </source>
</evidence>
<evidence type="ECO:0000256" key="10">
    <source>
        <dbReference type="SAM" id="MobiDB-lite"/>
    </source>
</evidence>
<dbReference type="InterPro" id="IPR006311">
    <property type="entry name" value="TAT_signal"/>
</dbReference>
<evidence type="ECO:0000256" key="6">
    <source>
        <dbReference type="ARBA" id="ARBA00023014"/>
    </source>
</evidence>
<dbReference type="Gene3D" id="2.102.10.10">
    <property type="entry name" value="Rieske [2Fe-2S] iron-sulphur domain"/>
    <property type="match status" value="1"/>
</dbReference>
<keyword evidence="4" id="KW-0479">Metal-binding</keyword>
<evidence type="ECO:0000313" key="14">
    <source>
        <dbReference type="Proteomes" id="UP001500897"/>
    </source>
</evidence>
<dbReference type="PRINTS" id="PR00162">
    <property type="entry name" value="RIESKE"/>
</dbReference>
<dbReference type="CDD" id="cd03467">
    <property type="entry name" value="Rieske"/>
    <property type="match status" value="1"/>
</dbReference>
<sequence length="141" mass="14004">MTEPTASRRTVLCCAAVALAGATAAGCSSSSSSSGGKEEAKSSGPIDLGPAADVPVGGGKVYREQAVVVTQPAAGEYKAFSAKCTHAGCLVNGVVKDQIQCLCHGSRFGIADGAVQDGPAPKPLPAYQVAVQNGNLQVTKG</sequence>
<dbReference type="Pfam" id="PF00355">
    <property type="entry name" value="Rieske"/>
    <property type="match status" value="1"/>
</dbReference>
<dbReference type="EMBL" id="BAAANS010000020">
    <property type="protein sequence ID" value="GAA2100356.1"/>
    <property type="molecule type" value="Genomic_DNA"/>
</dbReference>
<dbReference type="Proteomes" id="UP001500897">
    <property type="component" value="Unassembled WGS sequence"/>
</dbReference>
<dbReference type="InterPro" id="IPR014349">
    <property type="entry name" value="Rieske_Fe-S_prot"/>
</dbReference>
<dbReference type="InterPro" id="IPR005805">
    <property type="entry name" value="Rieske_Fe-S_prot_C"/>
</dbReference>
<dbReference type="InterPro" id="IPR017941">
    <property type="entry name" value="Rieske_2Fe-2S"/>
</dbReference>
<keyword evidence="14" id="KW-1185">Reference proteome</keyword>
<evidence type="ECO:0000256" key="3">
    <source>
        <dbReference type="ARBA" id="ARBA00022714"/>
    </source>
</evidence>
<gene>
    <name evidence="13" type="ORF">GCM10009759_33090</name>
</gene>
<keyword evidence="7" id="KW-1015">Disulfide bond</keyword>
<feature type="signal peptide" evidence="11">
    <location>
        <begin position="1"/>
        <end position="24"/>
    </location>
</feature>
<dbReference type="SUPFAM" id="SSF50022">
    <property type="entry name" value="ISP domain"/>
    <property type="match status" value="1"/>
</dbReference>
<evidence type="ECO:0000256" key="7">
    <source>
        <dbReference type="ARBA" id="ARBA00023157"/>
    </source>
</evidence>
<evidence type="ECO:0000256" key="9">
    <source>
        <dbReference type="ARBA" id="ARBA00034078"/>
    </source>
</evidence>
<proteinExistence type="predicted"/>
<evidence type="ECO:0000259" key="12">
    <source>
        <dbReference type="PROSITE" id="PS51296"/>
    </source>
</evidence>
<evidence type="ECO:0000256" key="11">
    <source>
        <dbReference type="SAM" id="SignalP"/>
    </source>
</evidence>
<accession>A0ABN2WW96</accession>
<feature type="chain" id="PRO_5046530665" description="Cytochrome bc1 complex Rieske iron-sulfur subunit" evidence="11">
    <location>
        <begin position="25"/>
        <end position="141"/>
    </location>
</feature>
<keyword evidence="3" id="KW-0001">2Fe-2S</keyword>
<keyword evidence="11" id="KW-0732">Signal</keyword>
<comment type="caution">
    <text evidence="13">The sequence shown here is derived from an EMBL/GenBank/DDBJ whole genome shotgun (WGS) entry which is preliminary data.</text>
</comment>
<feature type="compositionally biased region" description="Low complexity" evidence="10">
    <location>
        <begin position="25"/>
        <end position="35"/>
    </location>
</feature>
<dbReference type="PANTHER" id="PTHR10134">
    <property type="entry name" value="CYTOCHROME B-C1 COMPLEX SUBUNIT RIESKE, MITOCHONDRIAL"/>
    <property type="match status" value="1"/>
</dbReference>
<evidence type="ECO:0000313" key="13">
    <source>
        <dbReference type="EMBL" id="GAA2100356.1"/>
    </source>
</evidence>
<keyword evidence="6" id="KW-0411">Iron-sulfur</keyword>
<evidence type="ECO:0000256" key="1">
    <source>
        <dbReference type="ARBA" id="ARBA00002494"/>
    </source>
</evidence>
<comment type="cofactor">
    <cofactor evidence="9">
        <name>[2Fe-2S] cluster</name>
        <dbReference type="ChEBI" id="CHEBI:190135"/>
    </cofactor>
</comment>
<evidence type="ECO:0000256" key="4">
    <source>
        <dbReference type="ARBA" id="ARBA00022723"/>
    </source>
</evidence>
<feature type="region of interest" description="Disordered" evidence="10">
    <location>
        <begin position="25"/>
        <end position="51"/>
    </location>
</feature>
<evidence type="ECO:0000256" key="5">
    <source>
        <dbReference type="ARBA" id="ARBA00023004"/>
    </source>
</evidence>
<dbReference type="RefSeq" id="WP_344552899.1">
    <property type="nucleotide sequence ID" value="NZ_BAAANS010000020.1"/>
</dbReference>
<feature type="domain" description="Rieske" evidence="12">
    <location>
        <begin position="46"/>
        <end position="138"/>
    </location>
</feature>
<protein>
    <recommendedName>
        <fullName evidence="2">Cytochrome bc1 complex Rieske iron-sulfur subunit</fullName>
    </recommendedName>
    <alternativeName>
        <fullName evidence="8">Cytochrome bc1 reductase complex subunit QcrA</fullName>
    </alternativeName>
</protein>
<dbReference type="InterPro" id="IPR036922">
    <property type="entry name" value="Rieske_2Fe-2S_sf"/>
</dbReference>
<comment type="function">
    <text evidence="1">Iron-sulfur subunit of the cytochrome bc1 complex, an essential component of the respiratory electron transport chain required for ATP synthesis. The bc1 complex catalyzes the oxidation of menaquinol and the reduction of cytochrome c in the respiratory chain. The bc1 complex operates through a Q-cycle mechanism that couples electron transfer to generation of the proton gradient that drives ATP synthesis.</text>
</comment>
<organism evidence="13 14">
    <name type="scientific">Kitasatospora saccharophila</name>
    <dbReference type="NCBI Taxonomy" id="407973"/>
    <lineage>
        <taxon>Bacteria</taxon>
        <taxon>Bacillati</taxon>
        <taxon>Actinomycetota</taxon>
        <taxon>Actinomycetes</taxon>
        <taxon>Kitasatosporales</taxon>
        <taxon>Streptomycetaceae</taxon>
        <taxon>Kitasatospora</taxon>
    </lineage>
</organism>
<dbReference type="PROSITE" id="PS51296">
    <property type="entry name" value="RIESKE"/>
    <property type="match status" value="1"/>
</dbReference>